<dbReference type="FunFam" id="1.10.10.60:FF:000141">
    <property type="entry name" value="TetR family transcriptional regulator"/>
    <property type="match status" value="1"/>
</dbReference>
<evidence type="ECO:0000256" key="1">
    <source>
        <dbReference type="ARBA" id="ARBA00023015"/>
    </source>
</evidence>
<name>A0A0G4JYD0_9GAMM</name>
<evidence type="ECO:0000256" key="3">
    <source>
        <dbReference type="ARBA" id="ARBA00023163"/>
    </source>
</evidence>
<dbReference type="InterPro" id="IPR039536">
    <property type="entry name" value="TetR_C_Proteobacteria"/>
</dbReference>
<evidence type="ECO:0000259" key="5">
    <source>
        <dbReference type="PROSITE" id="PS50977"/>
    </source>
</evidence>
<dbReference type="InterPro" id="IPR009057">
    <property type="entry name" value="Homeodomain-like_sf"/>
</dbReference>
<feature type="domain" description="HTH tetR-type" evidence="5">
    <location>
        <begin position="6"/>
        <end position="66"/>
    </location>
</feature>
<keyword evidence="3" id="KW-0804">Transcription</keyword>
<dbReference type="RefSeq" id="WP_048638289.1">
    <property type="nucleotide sequence ID" value="NZ_CGIG01000001.1"/>
</dbReference>
<evidence type="ECO:0000313" key="7">
    <source>
        <dbReference type="Proteomes" id="UP000044377"/>
    </source>
</evidence>
<dbReference type="InterPro" id="IPR050109">
    <property type="entry name" value="HTH-type_TetR-like_transc_reg"/>
</dbReference>
<dbReference type="OrthoDB" id="270177at2"/>
<dbReference type="Proteomes" id="UP000044377">
    <property type="component" value="Unassembled WGS sequence"/>
</dbReference>
<protein>
    <submittedName>
        <fullName evidence="6">TetR-family transcriptional regulator</fullName>
    </submittedName>
</protein>
<dbReference type="AlphaFoldDB" id="A0A0G4JYD0"/>
<keyword evidence="7" id="KW-1185">Reference proteome</keyword>
<keyword evidence="2 4" id="KW-0238">DNA-binding</keyword>
<proteinExistence type="predicted"/>
<dbReference type="GO" id="GO:0003700">
    <property type="term" value="F:DNA-binding transcription factor activity"/>
    <property type="evidence" value="ECO:0007669"/>
    <property type="project" value="TreeGrafter"/>
</dbReference>
<accession>A0A0G4JYD0</accession>
<dbReference type="Pfam" id="PF14246">
    <property type="entry name" value="TetR_C_7"/>
    <property type="match status" value="1"/>
</dbReference>
<evidence type="ECO:0000256" key="4">
    <source>
        <dbReference type="PROSITE-ProRule" id="PRU00335"/>
    </source>
</evidence>
<dbReference type="STRING" id="1109412.BN1221_03420"/>
<evidence type="ECO:0000256" key="2">
    <source>
        <dbReference type="ARBA" id="ARBA00023125"/>
    </source>
</evidence>
<gene>
    <name evidence="6" type="ORF">BN1221_03420</name>
</gene>
<sequence length="210" mass="23630">MRVLTEERRQAIITAAAQLFQEIGYERASMDAVARRVGGSKATLYNYFTSKEELFETVVRLYSARFMTDAAASLTEPGFESLSLEQKLTRFGEHMLQVLTGNNQALQIYRVVVGEAGHSDIGTLFRESGIRQSMEKLAQVMADAIQKGEMGEGDPMYRAMQFATLVKAETEALLFQRELPRYTPAQIRQMVRNGVQLFLYGAVPRADDKN</sequence>
<evidence type="ECO:0000313" key="6">
    <source>
        <dbReference type="EMBL" id="CPR18818.1"/>
    </source>
</evidence>
<dbReference type="InterPro" id="IPR036271">
    <property type="entry name" value="Tet_transcr_reg_TetR-rel_C_sf"/>
</dbReference>
<dbReference type="InterPro" id="IPR001647">
    <property type="entry name" value="HTH_TetR"/>
</dbReference>
<dbReference type="PROSITE" id="PS50977">
    <property type="entry name" value="HTH_TETR_2"/>
    <property type="match status" value="1"/>
</dbReference>
<keyword evidence="1" id="KW-0805">Transcription regulation</keyword>
<dbReference type="EMBL" id="CGIG01000001">
    <property type="protein sequence ID" value="CPR18818.1"/>
    <property type="molecule type" value="Genomic_DNA"/>
</dbReference>
<dbReference type="SUPFAM" id="SSF46689">
    <property type="entry name" value="Homeodomain-like"/>
    <property type="match status" value="1"/>
</dbReference>
<feature type="DNA-binding region" description="H-T-H motif" evidence="4">
    <location>
        <begin position="29"/>
        <end position="48"/>
    </location>
</feature>
<dbReference type="PRINTS" id="PR00455">
    <property type="entry name" value="HTHTETR"/>
</dbReference>
<dbReference type="Pfam" id="PF00440">
    <property type="entry name" value="TetR_N"/>
    <property type="match status" value="1"/>
</dbReference>
<dbReference type="SUPFAM" id="SSF48498">
    <property type="entry name" value="Tetracyclin repressor-like, C-terminal domain"/>
    <property type="match status" value="1"/>
</dbReference>
<dbReference type="GO" id="GO:0000976">
    <property type="term" value="F:transcription cis-regulatory region binding"/>
    <property type="evidence" value="ECO:0007669"/>
    <property type="project" value="TreeGrafter"/>
</dbReference>
<dbReference type="Gene3D" id="1.10.357.10">
    <property type="entry name" value="Tetracycline Repressor, domain 2"/>
    <property type="match status" value="1"/>
</dbReference>
<dbReference type="PANTHER" id="PTHR30055:SF119">
    <property type="entry name" value="NALC"/>
    <property type="match status" value="1"/>
</dbReference>
<reference evidence="7" key="1">
    <citation type="submission" date="2015-01" db="EMBL/GenBank/DDBJ databases">
        <authorList>
            <person name="Paterson Steve"/>
        </authorList>
    </citation>
    <scope>NUCLEOTIDE SEQUENCE [LARGE SCALE GENOMIC DNA]</scope>
    <source>
        <strain evidence="7">OBR1</strain>
    </source>
</reference>
<dbReference type="PANTHER" id="PTHR30055">
    <property type="entry name" value="HTH-TYPE TRANSCRIPTIONAL REGULATOR RUTR"/>
    <property type="match status" value="1"/>
</dbReference>
<organism evidence="6 7">
    <name type="scientific">Brenneria goodwinii</name>
    <dbReference type="NCBI Taxonomy" id="1109412"/>
    <lineage>
        <taxon>Bacteria</taxon>
        <taxon>Pseudomonadati</taxon>
        <taxon>Pseudomonadota</taxon>
        <taxon>Gammaproteobacteria</taxon>
        <taxon>Enterobacterales</taxon>
        <taxon>Pectobacteriaceae</taxon>
        <taxon>Brenneria</taxon>
    </lineage>
</organism>